<evidence type="ECO:0000256" key="1">
    <source>
        <dbReference type="SAM" id="MobiDB-lite"/>
    </source>
</evidence>
<evidence type="ECO:0000256" key="2">
    <source>
        <dbReference type="SAM" id="SignalP"/>
    </source>
</evidence>
<dbReference type="OMA" id="MERSCKQ"/>
<dbReference type="Proteomes" id="UP000008810">
    <property type="component" value="Chromosome 2"/>
</dbReference>
<feature type="signal peptide" evidence="2">
    <location>
        <begin position="1"/>
        <end position="29"/>
    </location>
</feature>
<dbReference type="STRING" id="15368.I1HBG3"/>
<gene>
    <name evidence="4" type="primary">LOC100844553</name>
    <name evidence="3" type="ORF">BRADI_2g01450v3</name>
</gene>
<organism evidence="3">
    <name type="scientific">Brachypodium distachyon</name>
    <name type="common">Purple false brome</name>
    <name type="synonym">Trachynia distachya</name>
    <dbReference type="NCBI Taxonomy" id="15368"/>
    <lineage>
        <taxon>Eukaryota</taxon>
        <taxon>Viridiplantae</taxon>
        <taxon>Streptophyta</taxon>
        <taxon>Embryophyta</taxon>
        <taxon>Tracheophyta</taxon>
        <taxon>Spermatophyta</taxon>
        <taxon>Magnoliopsida</taxon>
        <taxon>Liliopsida</taxon>
        <taxon>Poales</taxon>
        <taxon>Poaceae</taxon>
        <taxon>BOP clade</taxon>
        <taxon>Pooideae</taxon>
        <taxon>Stipodae</taxon>
        <taxon>Brachypodieae</taxon>
        <taxon>Brachypodium</taxon>
    </lineage>
</organism>
<sequence>MERSCKQWQDQLLVLALAFLLFAPALVQCAGAGADGEKDGLASPGKTVPPGWTGDSGSGQGSSPDGSWQYKWGWAAGPGGKGSGFGYGYGGSGDAGGGGGSRGGSASVGGVRNHGYGGRPGSYGGNDAGGYKGEAGGEGAFADGDGAAGWNKRGRFRGGRTQKKQDDAGKN</sequence>
<proteinExistence type="predicted"/>
<reference evidence="4" key="3">
    <citation type="submission" date="2018-08" db="UniProtKB">
        <authorList>
            <consortium name="EnsemblPlants"/>
        </authorList>
    </citation>
    <scope>IDENTIFICATION</scope>
    <source>
        <strain evidence="4">cv. Bd21</strain>
    </source>
</reference>
<feature type="chain" id="PRO_5003642052" evidence="2">
    <location>
        <begin position="30"/>
        <end position="171"/>
    </location>
</feature>
<dbReference type="EMBL" id="CM000881">
    <property type="protein sequence ID" value="KQK02440.2"/>
    <property type="molecule type" value="Genomic_DNA"/>
</dbReference>
<keyword evidence="2" id="KW-0732">Signal</keyword>
<reference evidence="3" key="2">
    <citation type="submission" date="2017-06" db="EMBL/GenBank/DDBJ databases">
        <title>WGS assembly of Brachypodium distachyon.</title>
        <authorList>
            <consortium name="The International Brachypodium Initiative"/>
            <person name="Lucas S."/>
            <person name="Harmon-Smith M."/>
            <person name="Lail K."/>
            <person name="Tice H."/>
            <person name="Grimwood J."/>
            <person name="Bruce D."/>
            <person name="Barry K."/>
            <person name="Shu S."/>
            <person name="Lindquist E."/>
            <person name="Wang M."/>
            <person name="Pitluck S."/>
            <person name="Vogel J.P."/>
            <person name="Garvin D.F."/>
            <person name="Mockler T.C."/>
            <person name="Schmutz J."/>
            <person name="Rokhsar D."/>
            <person name="Bevan M.W."/>
        </authorList>
    </citation>
    <scope>NUCLEOTIDE SEQUENCE</scope>
    <source>
        <strain evidence="3">Bd21</strain>
    </source>
</reference>
<keyword evidence="5" id="KW-1185">Reference proteome</keyword>
<dbReference type="EnsemblPlants" id="KQK02440">
    <property type="protein sequence ID" value="KQK02440"/>
    <property type="gene ID" value="BRADI_2g01450v3"/>
</dbReference>
<feature type="region of interest" description="Disordered" evidence="1">
    <location>
        <begin position="33"/>
        <end position="171"/>
    </location>
</feature>
<reference evidence="3 4" key="1">
    <citation type="journal article" date="2010" name="Nature">
        <title>Genome sequencing and analysis of the model grass Brachypodium distachyon.</title>
        <authorList>
            <consortium name="International Brachypodium Initiative"/>
        </authorList>
    </citation>
    <scope>NUCLEOTIDE SEQUENCE [LARGE SCALE GENOMIC DNA]</scope>
    <source>
        <strain evidence="3">Bd21</strain>
        <strain evidence="4">cv. Bd21</strain>
    </source>
</reference>
<protein>
    <submittedName>
        <fullName evidence="3 4">Uncharacterized protein</fullName>
    </submittedName>
</protein>
<dbReference type="Gramene" id="KQK02440">
    <property type="protein sequence ID" value="KQK02440"/>
    <property type="gene ID" value="BRADI_2g01450v3"/>
</dbReference>
<feature type="compositionally biased region" description="Basic residues" evidence="1">
    <location>
        <begin position="152"/>
        <end position="162"/>
    </location>
</feature>
<name>I1HBG3_BRADI</name>
<feature type="compositionally biased region" description="Gly residues" evidence="1">
    <location>
        <begin position="115"/>
        <end position="139"/>
    </location>
</feature>
<feature type="compositionally biased region" description="Low complexity" evidence="1">
    <location>
        <begin position="140"/>
        <end position="149"/>
    </location>
</feature>
<dbReference type="eggNOG" id="ENOG502QV37">
    <property type="taxonomic scope" value="Eukaryota"/>
</dbReference>
<feature type="compositionally biased region" description="Gly residues" evidence="1">
    <location>
        <begin position="76"/>
        <end position="107"/>
    </location>
</feature>
<evidence type="ECO:0000313" key="3">
    <source>
        <dbReference type="EMBL" id="KQK02440.2"/>
    </source>
</evidence>
<dbReference type="AlphaFoldDB" id="I1HBG3"/>
<dbReference type="HOGENOM" id="CLU_117845_0_0_1"/>
<accession>I1HBG3</accession>
<dbReference type="ExpressionAtlas" id="I1HBG3">
    <property type="expression patterns" value="baseline and differential"/>
</dbReference>
<evidence type="ECO:0000313" key="4">
    <source>
        <dbReference type="EnsemblPlants" id="KQK02440"/>
    </source>
</evidence>
<dbReference type="GeneID" id="100844553"/>
<feature type="compositionally biased region" description="Low complexity" evidence="1">
    <location>
        <begin position="61"/>
        <end position="75"/>
    </location>
</feature>
<dbReference type="KEGG" id="bdi:100844553"/>
<dbReference type="RefSeq" id="XP_003565266.1">
    <property type="nucleotide sequence ID" value="XM_003565218.4"/>
</dbReference>
<accession>A0A0Q3FSQ7</accession>
<evidence type="ECO:0000313" key="5">
    <source>
        <dbReference type="Proteomes" id="UP000008810"/>
    </source>
</evidence>